<sequence>MVQPINFHSLDDFLSAESDDISTVNLWFEKLSEYELDGTESSKEIEILLYAMRLVFINFLILELASLRERITVKADAGESSEAFRAQIDSLKEENRQLQQLNRDRDREMADQRDRFEILVGRTDSLTRERDALIDHRTQLEDTIRELNRRLSAKNEDTSSEWETKKLKLRNEQAVTLSRKMQVMQIFQLEENTRQMGLVKSHIEDGDLDLETQIRDHLITIESLRKELYISKLEISKLHDAMVSDEQDEKEGELEKIKQELVAATKTARSLFGELSSVSSSNSTSSLRIRIIQLENSLQQARQEMETNLRVPTDGNAIYIIKLLSYEEKHSDHHS</sequence>
<evidence type="ECO:0000313" key="3">
    <source>
        <dbReference type="WBParaSite" id="Hba_10954"/>
    </source>
</evidence>
<reference evidence="3" key="1">
    <citation type="submission" date="2016-11" db="UniProtKB">
        <authorList>
            <consortium name="WormBaseParasite"/>
        </authorList>
    </citation>
    <scope>IDENTIFICATION</scope>
</reference>
<organism evidence="2 3">
    <name type="scientific">Heterorhabditis bacteriophora</name>
    <name type="common">Entomopathogenic nematode worm</name>
    <dbReference type="NCBI Taxonomy" id="37862"/>
    <lineage>
        <taxon>Eukaryota</taxon>
        <taxon>Metazoa</taxon>
        <taxon>Ecdysozoa</taxon>
        <taxon>Nematoda</taxon>
        <taxon>Chromadorea</taxon>
        <taxon>Rhabditida</taxon>
        <taxon>Rhabditina</taxon>
        <taxon>Rhabditomorpha</taxon>
        <taxon>Strongyloidea</taxon>
        <taxon>Heterorhabditidae</taxon>
        <taxon>Heterorhabditis</taxon>
    </lineage>
</organism>
<feature type="coiled-coil region" evidence="1">
    <location>
        <begin position="247"/>
        <end position="311"/>
    </location>
</feature>
<evidence type="ECO:0000256" key="1">
    <source>
        <dbReference type="SAM" id="Coils"/>
    </source>
</evidence>
<dbReference type="Proteomes" id="UP000095283">
    <property type="component" value="Unplaced"/>
</dbReference>
<proteinExistence type="predicted"/>
<feature type="coiled-coil region" evidence="1">
    <location>
        <begin position="81"/>
        <end position="157"/>
    </location>
</feature>
<keyword evidence="2" id="KW-1185">Reference proteome</keyword>
<keyword evidence="1" id="KW-0175">Coiled coil</keyword>
<name>A0A1I7X081_HETBA</name>
<accession>A0A1I7X081</accession>
<protein>
    <submittedName>
        <fullName evidence="3">Uncharacterized protein</fullName>
    </submittedName>
</protein>
<dbReference type="WBParaSite" id="Hba_10954">
    <property type="protein sequence ID" value="Hba_10954"/>
    <property type="gene ID" value="Hba_10954"/>
</dbReference>
<dbReference type="AlphaFoldDB" id="A0A1I7X081"/>
<evidence type="ECO:0000313" key="2">
    <source>
        <dbReference type="Proteomes" id="UP000095283"/>
    </source>
</evidence>